<evidence type="ECO:0000256" key="1">
    <source>
        <dbReference type="ARBA" id="ARBA00010923"/>
    </source>
</evidence>
<dbReference type="SUPFAM" id="SSF116734">
    <property type="entry name" value="DNA methylase specificity domain"/>
    <property type="match status" value="2"/>
</dbReference>
<gene>
    <name evidence="5" type="ORF">FKX92_01190</name>
</gene>
<name>A0A5A7ZTK6_STRSA</name>
<dbReference type="Pfam" id="PF01420">
    <property type="entry name" value="Methylase_S"/>
    <property type="match status" value="2"/>
</dbReference>
<dbReference type="PANTHER" id="PTHR30408">
    <property type="entry name" value="TYPE-1 RESTRICTION ENZYME ECOKI SPECIFICITY PROTEIN"/>
    <property type="match status" value="1"/>
</dbReference>
<organism evidence="5 6">
    <name type="scientific">Streptococcus sanguinis</name>
    <dbReference type="NCBI Taxonomy" id="1305"/>
    <lineage>
        <taxon>Bacteria</taxon>
        <taxon>Bacillati</taxon>
        <taxon>Bacillota</taxon>
        <taxon>Bacilli</taxon>
        <taxon>Lactobacillales</taxon>
        <taxon>Streptococcaceae</taxon>
        <taxon>Streptococcus</taxon>
    </lineage>
</organism>
<dbReference type="EMBL" id="VIBR01000001">
    <property type="protein sequence ID" value="KAA0119185.1"/>
    <property type="molecule type" value="Genomic_DNA"/>
</dbReference>
<evidence type="ECO:0000256" key="2">
    <source>
        <dbReference type="ARBA" id="ARBA00022747"/>
    </source>
</evidence>
<sequence length="433" mass="49853">MKYEKYKDCGMEWIGGIPVHWDLIKYKYFANLYTGNSIPDEEKYIYEEVDEGFSYISTKDVGVDRTIDYDNGMLIPFSNKKFKVAPQNSTIMCIEGGSAGIKKAFLDMDVCFGNKLCCFDVKGVINKKYVYYLLNSPDYEQYFKLHVNGLIGGVNVQILKNFLALQPPIDEQNTIVKYLDNKTSIIDSIIKNLESEKEKLEVYKRELIAEVVTKGLNSNIPMKDSGVEWIGQVPEHWEIHPLFSIFKQNKVKNIGMENDNLLSLSYGNIIRKDIDTTFGLLPANFENYQIVDKGYIILRLTDLQNDKKSLRTALVNEKGIITSAYIGLEKIISKCNTDYMHYLLHSYDLREVFYSMGSGLRQSLNFDDIKRLPIVLPKDDEQKEIVEYLDYRVNKVESIKNKLQLQIEKLRDYRKIVIHDAVTGKVKVSGGGF</sequence>
<accession>A0A5A7ZTK6</accession>
<evidence type="ECO:0000256" key="3">
    <source>
        <dbReference type="ARBA" id="ARBA00023125"/>
    </source>
</evidence>
<proteinExistence type="inferred from homology"/>
<keyword evidence="2" id="KW-0680">Restriction system</keyword>
<dbReference type="GO" id="GO:0009307">
    <property type="term" value="P:DNA restriction-modification system"/>
    <property type="evidence" value="ECO:0007669"/>
    <property type="project" value="UniProtKB-KW"/>
</dbReference>
<dbReference type="InterPro" id="IPR052021">
    <property type="entry name" value="Type-I_RS_S_subunit"/>
</dbReference>
<dbReference type="Gene3D" id="3.90.220.20">
    <property type="entry name" value="DNA methylase specificity domains"/>
    <property type="match status" value="2"/>
</dbReference>
<evidence type="ECO:0000259" key="4">
    <source>
        <dbReference type="Pfam" id="PF01420"/>
    </source>
</evidence>
<keyword evidence="3" id="KW-0238">DNA-binding</keyword>
<dbReference type="PANTHER" id="PTHR30408:SF12">
    <property type="entry name" value="TYPE I RESTRICTION ENZYME MJAVIII SPECIFICITY SUBUNIT"/>
    <property type="match status" value="1"/>
</dbReference>
<dbReference type="Proteomes" id="UP000324105">
    <property type="component" value="Unassembled WGS sequence"/>
</dbReference>
<dbReference type="GO" id="GO:0003677">
    <property type="term" value="F:DNA binding"/>
    <property type="evidence" value="ECO:0007669"/>
    <property type="project" value="UniProtKB-KW"/>
</dbReference>
<reference evidence="5 6" key="1">
    <citation type="submission" date="2019-06" db="EMBL/GenBank/DDBJ databases">
        <title>Genome sequence and analysis of a MDR-Streptococcus sanguis isolated from throat swab of children with scarlet fever from Hangzhou,China.</title>
        <authorList>
            <person name="Huang Y."/>
            <person name="Xie L."/>
            <person name="Liu W."/>
        </authorList>
    </citation>
    <scope>NUCLEOTIDE SEQUENCE [LARGE SCALE GENOMIC DNA]</scope>
    <source>
        <strain evidence="5 6">S28</strain>
    </source>
</reference>
<dbReference type="InterPro" id="IPR044946">
    <property type="entry name" value="Restrct_endonuc_typeI_TRD_sf"/>
</dbReference>
<protein>
    <recommendedName>
        <fullName evidence="4">Type I restriction modification DNA specificity domain-containing protein</fullName>
    </recommendedName>
</protein>
<evidence type="ECO:0000313" key="5">
    <source>
        <dbReference type="EMBL" id="KAA0119185.1"/>
    </source>
</evidence>
<dbReference type="InterPro" id="IPR000055">
    <property type="entry name" value="Restrct_endonuc_typeI_TRD"/>
</dbReference>
<feature type="domain" description="Type I restriction modification DNA specificity" evidence="4">
    <location>
        <begin position="290"/>
        <end position="408"/>
    </location>
</feature>
<dbReference type="AlphaFoldDB" id="A0A5A7ZTK6"/>
<feature type="domain" description="Type I restriction modification DNA specificity" evidence="4">
    <location>
        <begin position="54"/>
        <end position="192"/>
    </location>
</feature>
<comment type="caution">
    <text evidence="5">The sequence shown here is derived from an EMBL/GenBank/DDBJ whole genome shotgun (WGS) entry which is preliminary data.</text>
</comment>
<dbReference type="RefSeq" id="WP_149565275.1">
    <property type="nucleotide sequence ID" value="NZ_VIBR01000001.1"/>
</dbReference>
<dbReference type="Gene3D" id="1.10.287.1120">
    <property type="entry name" value="Bipartite methylase S protein"/>
    <property type="match status" value="1"/>
</dbReference>
<comment type="similarity">
    <text evidence="1">Belongs to the type-I restriction system S methylase family.</text>
</comment>
<evidence type="ECO:0000313" key="6">
    <source>
        <dbReference type="Proteomes" id="UP000324105"/>
    </source>
</evidence>